<dbReference type="EMBL" id="DRMN01000408">
    <property type="protein sequence ID" value="HFB55528.1"/>
    <property type="molecule type" value="Genomic_DNA"/>
</dbReference>
<dbReference type="InterPro" id="IPR049059">
    <property type="entry name" value="NAD_Glu_DH_HM1"/>
</dbReference>
<evidence type="ECO:0000259" key="2">
    <source>
        <dbReference type="Pfam" id="PF21076"/>
    </source>
</evidence>
<dbReference type="InterPro" id="IPR049056">
    <property type="entry name" value="NAD_Glu_DH_HM3"/>
</dbReference>
<dbReference type="PANTHER" id="PTHR43403:SF1">
    <property type="entry name" value="NAD-SPECIFIC GLUTAMATE DEHYDROGENASE"/>
    <property type="match status" value="1"/>
</dbReference>
<evidence type="ECO:0000259" key="3">
    <source>
        <dbReference type="Pfam" id="PF21077"/>
    </source>
</evidence>
<proteinExistence type="predicted"/>
<dbReference type="GO" id="GO:0006538">
    <property type="term" value="P:L-glutamate catabolic process"/>
    <property type="evidence" value="ECO:0007669"/>
    <property type="project" value="InterPro"/>
</dbReference>
<dbReference type="Pfam" id="PF21077">
    <property type="entry name" value="GDH_ACT3"/>
    <property type="match status" value="1"/>
</dbReference>
<dbReference type="GO" id="GO:0004069">
    <property type="term" value="F:L-aspartate:2-oxoglutarate aminotransferase activity"/>
    <property type="evidence" value="ECO:0007669"/>
    <property type="project" value="InterPro"/>
</dbReference>
<organism evidence="4">
    <name type="scientific">Hellea balneolensis</name>
    <dbReference type="NCBI Taxonomy" id="287478"/>
    <lineage>
        <taxon>Bacteria</taxon>
        <taxon>Pseudomonadati</taxon>
        <taxon>Pseudomonadota</taxon>
        <taxon>Alphaproteobacteria</taxon>
        <taxon>Maricaulales</taxon>
        <taxon>Robiginitomaculaceae</taxon>
        <taxon>Hellea</taxon>
    </lineage>
</organism>
<dbReference type="Pfam" id="PF21076">
    <property type="entry name" value="GDH_ACT2"/>
    <property type="match status" value="1"/>
</dbReference>
<dbReference type="AlphaFoldDB" id="A0A7C3C692"/>
<comment type="caution">
    <text evidence="4">The sequence shown here is derived from an EMBL/GenBank/DDBJ whole genome shotgun (WGS) entry which is preliminary data.</text>
</comment>
<gene>
    <name evidence="4" type="ORF">ENJ46_06345</name>
</gene>
<dbReference type="InterPro" id="IPR049062">
    <property type="entry name" value="NAD_Glu_DH_ACT2"/>
</dbReference>
<feature type="domain" description="NAD-glutamate dehydrogenase ACT3" evidence="3">
    <location>
        <begin position="555"/>
        <end position="629"/>
    </location>
</feature>
<dbReference type="GO" id="GO:0004352">
    <property type="term" value="F:glutamate dehydrogenase (NAD+) activity"/>
    <property type="evidence" value="ECO:0007669"/>
    <property type="project" value="InterPro"/>
</dbReference>
<feature type="domain" description="NAD-glutamate dehydrogenase N-terminal ACT1" evidence="1">
    <location>
        <begin position="34"/>
        <end position="168"/>
    </location>
</feature>
<protein>
    <submittedName>
        <fullName evidence="4">NAD-glutamate dehydrogenase</fullName>
    </submittedName>
</protein>
<name>A0A7C3C692_9PROT</name>
<evidence type="ECO:0000259" key="1">
    <source>
        <dbReference type="Pfam" id="PF21075"/>
    </source>
</evidence>
<dbReference type="Pfam" id="PF21075">
    <property type="entry name" value="GDH_ACT1"/>
    <property type="match status" value="1"/>
</dbReference>
<feature type="non-terminal residue" evidence="4">
    <location>
        <position position="714"/>
    </location>
</feature>
<dbReference type="Pfam" id="PF21073">
    <property type="entry name" value="GDH_HM1"/>
    <property type="match status" value="1"/>
</dbReference>
<dbReference type="Pfam" id="PF21078">
    <property type="entry name" value="GDH_HM3"/>
    <property type="match status" value="1"/>
</dbReference>
<reference evidence="4" key="1">
    <citation type="journal article" date="2020" name="mSystems">
        <title>Genome- and Community-Level Interaction Insights into Carbon Utilization and Element Cycling Functions of Hydrothermarchaeota in Hydrothermal Sediment.</title>
        <authorList>
            <person name="Zhou Z."/>
            <person name="Liu Y."/>
            <person name="Xu W."/>
            <person name="Pan J."/>
            <person name="Luo Z.H."/>
            <person name="Li M."/>
        </authorList>
    </citation>
    <scope>NUCLEOTIDE SEQUENCE [LARGE SCALE GENOMIC DNA]</scope>
    <source>
        <strain evidence="4">HyVt-489</strain>
    </source>
</reference>
<feature type="domain" description="NAD-glutamate dehydrogenase ACT2" evidence="2">
    <location>
        <begin position="411"/>
        <end position="499"/>
    </location>
</feature>
<dbReference type="InterPro" id="IPR024727">
    <property type="entry name" value="NAD_Glu_DH_N_ACT1"/>
</dbReference>
<dbReference type="InterPro" id="IPR007780">
    <property type="entry name" value="NAD_Glu_DH_bac"/>
</dbReference>
<dbReference type="InterPro" id="IPR049064">
    <property type="entry name" value="NAD_Glu_DH_ACT3"/>
</dbReference>
<sequence length="714" mass="80743">MARLKFTKTAFVKSAIGDEAWYHDGEFEPGAEHFLKSYYHDAEQNDALALDKTELLALARAFWMDGQSRKIGKDVIKIRSPEGAGHLRGRYDLVEIITDDRRFLVDSVISEISSHGIDVLALFHPVVSGFRDEKGNWTKRGVEVRESMIQVLIAEQNSTSRKALKAGLKATLADLRAVIDDFKPMLTLLETSIDELVSMPGNVSTDVLDEATEFLEWIRDGNFVLLGTREYVYQHGAQKAKGGNGRSFDYVNPTMLKKSCYGVLRDMSKMVLRQSSEPAAISSNVEMFLKDKDPVTVAKSNLFSRVHRRVRMDYISVKKYSEDGTVKGETRFVGLFTVDAYARSPKFVPLIRRKVNQVLHRYGADPSSHNAKRMEFVLSSYPRDELFQSSEDDLFRIASGIAQAFDRPRTRIFVRKDPFKRFVSVLVFVPRENYNTRVRQQIGNRLKQAWDGRVSAFYPQYSDSPLARVHFIIGMDPDNTADPDIDALEADIAHITQPWSAGLIMAADARGNAEISERVSAYRNAFSPAYVSIFEVEEALEDVVEIEKLNDNNRLGVRVYEKAEDMDDVFRVKFYSLNQRLELSDIMPIFSNMALHVAQETGYKVKPDDGAADGVAGAEVWLHDYEMRLGFVPEDRTVLAAIFQDAFLAIMQGRNEDDGFNALILPQAVDWRRIALIRLLARYRTQSGMDPSESVQIAALAQYPEITGLLLAIF</sequence>
<evidence type="ECO:0000313" key="4">
    <source>
        <dbReference type="EMBL" id="HFB55528.1"/>
    </source>
</evidence>
<dbReference type="PANTHER" id="PTHR43403">
    <property type="entry name" value="NAD-SPECIFIC GLUTAMATE DEHYDROGENASE"/>
    <property type="match status" value="1"/>
</dbReference>
<dbReference type="Proteomes" id="UP000886042">
    <property type="component" value="Unassembled WGS sequence"/>
</dbReference>
<accession>A0A7C3C692</accession>